<dbReference type="SUPFAM" id="SSF51338">
    <property type="entry name" value="Composite domain of metallo-dependent hydrolases"/>
    <property type="match status" value="1"/>
</dbReference>
<dbReference type="NCBIfam" id="NF011981">
    <property type="entry name" value="PRK15446.1-2"/>
    <property type="match status" value="1"/>
</dbReference>
<name>A0A2P7B3B7_9HYPH</name>
<comment type="caution">
    <text evidence="2">The sequence shown here is derived from an EMBL/GenBank/DDBJ whole genome shotgun (WGS) entry which is preliminary data.</text>
</comment>
<dbReference type="EMBL" id="PGGM01000015">
    <property type="protein sequence ID" value="PSH60957.1"/>
    <property type="molecule type" value="Genomic_DNA"/>
</dbReference>
<dbReference type="InterPro" id="IPR006680">
    <property type="entry name" value="Amidohydro-rel"/>
</dbReference>
<organism evidence="2 3">
    <name type="scientific">Phyllobacterium sophorae</name>
    <dbReference type="NCBI Taxonomy" id="1520277"/>
    <lineage>
        <taxon>Bacteria</taxon>
        <taxon>Pseudomonadati</taxon>
        <taxon>Pseudomonadota</taxon>
        <taxon>Alphaproteobacteria</taxon>
        <taxon>Hyphomicrobiales</taxon>
        <taxon>Phyllobacteriaceae</taxon>
        <taxon>Phyllobacterium</taxon>
    </lineage>
</organism>
<keyword evidence="3" id="KW-1185">Reference proteome</keyword>
<sequence>MAHQPDPSVFFEDKLHQLQLKNARIVRENGVTAGNLEVQGPIISSFSAANTAGINVLDCEGDFLLPGLIDLHTDNVEKFIHPRPGVQWPVPLAALLAHDWELLGAGITTVLDSLSLGDYDSGRARTAMLNEVIDGLTKARADGLFKTDHHFHFRCELSDSAMLPLFERHIDNPGLKLISMMDHTPGQRQWHDLAHYREWRAKKNARVWTEDEFAHYIAERRDHQQQYVPPSRSTIGRLCREHNIRIASHDDTTVDNVEESHRDGITISEFPTTVEAARRARELGMKIVMGSPNIMLGGSHYGNVSAMELANLGLLDVLTSDYVPGSLLHSVFELAAKGFDLAEAVAMVTKNPAELLGFTDRGRIAPGLRADLIRVRLIAGVPVIRNIWVAGRQYL</sequence>
<protein>
    <submittedName>
        <fullName evidence="2">Phosphonate metabolism protein PhnM</fullName>
    </submittedName>
</protein>
<evidence type="ECO:0000313" key="3">
    <source>
        <dbReference type="Proteomes" id="UP000241764"/>
    </source>
</evidence>
<proteinExistence type="predicted"/>
<dbReference type="NCBIfam" id="NF011984">
    <property type="entry name" value="PRK15446.1-5"/>
    <property type="match status" value="1"/>
</dbReference>
<dbReference type="PIRSF" id="PIRSF038971">
    <property type="entry name" value="PhnM"/>
    <property type="match status" value="1"/>
</dbReference>
<dbReference type="OrthoDB" id="9785413at2"/>
<dbReference type="CDD" id="cd01306">
    <property type="entry name" value="PhnM"/>
    <property type="match status" value="1"/>
</dbReference>
<dbReference type="Gene3D" id="2.30.40.10">
    <property type="entry name" value="Urease, subunit C, domain 1"/>
    <property type="match status" value="1"/>
</dbReference>
<dbReference type="Proteomes" id="UP000241764">
    <property type="component" value="Unassembled WGS sequence"/>
</dbReference>
<dbReference type="Pfam" id="PF01979">
    <property type="entry name" value="Amidohydro_1"/>
    <property type="match status" value="1"/>
</dbReference>
<dbReference type="InterPro" id="IPR011059">
    <property type="entry name" value="Metal-dep_hydrolase_composite"/>
</dbReference>
<dbReference type="RefSeq" id="WP_106666866.1">
    <property type="nucleotide sequence ID" value="NZ_PGGM01000015.1"/>
</dbReference>
<evidence type="ECO:0000313" key="2">
    <source>
        <dbReference type="EMBL" id="PSH60957.1"/>
    </source>
</evidence>
<dbReference type="NCBIfam" id="NF011987">
    <property type="entry name" value="PRK15446.2-3"/>
    <property type="match status" value="1"/>
</dbReference>
<dbReference type="AlphaFoldDB" id="A0A2P7B3B7"/>
<dbReference type="Gene3D" id="3.20.20.140">
    <property type="entry name" value="Metal-dependent hydrolases"/>
    <property type="match status" value="2"/>
</dbReference>
<dbReference type="InterPro" id="IPR032466">
    <property type="entry name" value="Metal_Hydrolase"/>
</dbReference>
<dbReference type="GO" id="GO:0019700">
    <property type="term" value="P:organic phosphonate catabolic process"/>
    <property type="evidence" value="ECO:0007669"/>
    <property type="project" value="InterPro"/>
</dbReference>
<dbReference type="NCBIfam" id="TIGR02318">
    <property type="entry name" value="phosphono_phnM"/>
    <property type="match status" value="1"/>
</dbReference>
<dbReference type="PANTHER" id="PTHR43135:SF3">
    <property type="entry name" value="ALPHA-D-RIBOSE 1-METHYLPHOSPHONATE 5-TRIPHOSPHATE DIPHOSPHATASE"/>
    <property type="match status" value="1"/>
</dbReference>
<evidence type="ECO:0000259" key="1">
    <source>
        <dbReference type="Pfam" id="PF01979"/>
    </source>
</evidence>
<dbReference type="PANTHER" id="PTHR43135">
    <property type="entry name" value="ALPHA-D-RIBOSE 1-METHYLPHOSPHONATE 5-TRIPHOSPHATE DIPHOSPHATASE"/>
    <property type="match status" value="1"/>
</dbReference>
<feature type="domain" description="Amidohydrolase-related" evidence="1">
    <location>
        <begin position="63"/>
        <end position="375"/>
    </location>
</feature>
<dbReference type="NCBIfam" id="NF011990">
    <property type="entry name" value="PRK15446.2-6"/>
    <property type="match status" value="1"/>
</dbReference>
<dbReference type="GO" id="GO:0016810">
    <property type="term" value="F:hydrolase activity, acting on carbon-nitrogen (but not peptide) bonds"/>
    <property type="evidence" value="ECO:0007669"/>
    <property type="project" value="InterPro"/>
</dbReference>
<dbReference type="InterPro" id="IPR012696">
    <property type="entry name" value="PhnM"/>
</dbReference>
<dbReference type="InterPro" id="IPR051781">
    <property type="entry name" value="Metallo-dep_Hydrolase"/>
</dbReference>
<gene>
    <name evidence="2" type="ORF">CU103_24880</name>
</gene>
<reference evidence="3" key="1">
    <citation type="submission" date="2017-11" db="EMBL/GenBank/DDBJ databases">
        <authorList>
            <person name="Kuznetsova I."/>
            <person name="Sazanova A."/>
            <person name="Chirak E."/>
            <person name="Safronova V."/>
            <person name="Willems A."/>
        </authorList>
    </citation>
    <scope>NUCLEOTIDE SEQUENCE [LARGE SCALE GENOMIC DNA]</scope>
    <source>
        <strain evidence="3">CCBAU 03422</strain>
    </source>
</reference>
<accession>A0A2P7B3B7</accession>
<dbReference type="SUPFAM" id="SSF51556">
    <property type="entry name" value="Metallo-dependent hydrolases"/>
    <property type="match status" value="1"/>
</dbReference>